<protein>
    <submittedName>
        <fullName evidence="2">Chloroperoxidase</fullName>
    </submittedName>
</protein>
<dbReference type="GO" id="GO:0004601">
    <property type="term" value="F:peroxidase activity"/>
    <property type="evidence" value="ECO:0007669"/>
    <property type="project" value="UniProtKB-KW"/>
</dbReference>
<dbReference type="SUPFAM" id="SSF56322">
    <property type="entry name" value="ADC synthase"/>
    <property type="match status" value="1"/>
</dbReference>
<evidence type="ECO:0000259" key="1">
    <source>
        <dbReference type="Pfam" id="PF00425"/>
    </source>
</evidence>
<dbReference type="InterPro" id="IPR001544">
    <property type="entry name" value="Aminotrans_IV"/>
</dbReference>
<dbReference type="Gene3D" id="3.60.120.10">
    <property type="entry name" value="Anthranilate synthase"/>
    <property type="match status" value="1"/>
</dbReference>
<sequence>MSSKKLPQFAIFEDTLTDSENYYFYNPIKEIIAYDRDSLELAFCELEMLQQQGLYLAGYISYEASYYLKDELKHLRLSNDEKPLLHFVAFKDLSYDVPSFSCAEASISLMLDSLSLDDYLVDFEKVQQALINGESYQINLTKSIKANTEFSSLEIYESLKQSQLVKYAAYLPFLNPDIISISPELFFKKENNNILVKPMKGTARLSGDEQKDLEIFEELKFCDKNKAENLIIVDLLRNDLSGIANVHTVKVDKLFSIEKYKNLLQMTSQISANVDKQISFKRILDSLFPCGSITGAPKKRTMELIAQIERQKRGVYTGSIGYILPNNDMCFNVAIRTIQKYQDSMQIGVGGGITVYSDAESEWHEMDTKIGFIKRIYKPNFSLIESLYYHNGFKYLDLHLERLESSARRLFFDIDIKDIKSQLETYSKKLEENKEYKIRLEYSYDKSLIIEHNQIETSSIESIKLIVCPEKINSKNKLFQYKITHNSTRGFYTQMHNKYIAKQKDVELIFLNENNYITETRFHNIIIEKDSQLYTPKLDDGVLDGVARKSMIIEKKLKLKSLSIDDLKSADQIYLINSVRGLIPVYLEV</sequence>
<gene>
    <name evidence="2" type="ORF">F7310_05105</name>
</gene>
<dbReference type="RefSeq" id="WP_072712274.1">
    <property type="nucleotide sequence ID" value="NZ_CP016796.1"/>
</dbReference>
<keyword evidence="3" id="KW-1185">Reference proteome</keyword>
<dbReference type="PRINTS" id="PR00095">
    <property type="entry name" value="ANTSNTHASEI"/>
</dbReference>
<dbReference type="AlphaFoldDB" id="A0A1L4BSF4"/>
<dbReference type="Pfam" id="PF01063">
    <property type="entry name" value="Aminotran_4"/>
    <property type="match status" value="1"/>
</dbReference>
<keyword evidence="2" id="KW-0560">Oxidoreductase</keyword>
<dbReference type="Pfam" id="PF00425">
    <property type="entry name" value="Chorismate_bind"/>
    <property type="match status" value="1"/>
</dbReference>
<dbReference type="GO" id="GO:0000162">
    <property type="term" value="P:L-tryptophan biosynthetic process"/>
    <property type="evidence" value="ECO:0007669"/>
    <property type="project" value="TreeGrafter"/>
</dbReference>
<dbReference type="Gene3D" id="3.30.470.10">
    <property type="match status" value="1"/>
</dbReference>
<evidence type="ECO:0000313" key="3">
    <source>
        <dbReference type="Proteomes" id="UP000184222"/>
    </source>
</evidence>
<proteinExistence type="predicted"/>
<dbReference type="InterPro" id="IPR036038">
    <property type="entry name" value="Aminotransferase-like"/>
</dbReference>
<dbReference type="GO" id="GO:0046820">
    <property type="term" value="F:4-amino-4-deoxychorismate synthase activity"/>
    <property type="evidence" value="ECO:0007669"/>
    <property type="project" value="TreeGrafter"/>
</dbReference>
<dbReference type="InterPro" id="IPR015890">
    <property type="entry name" value="Chorismate_C"/>
</dbReference>
<dbReference type="STRING" id="573570.F7310_05105"/>
<dbReference type="EMBL" id="CP016796">
    <property type="protein sequence ID" value="API86771.1"/>
    <property type="molecule type" value="Genomic_DNA"/>
</dbReference>
<dbReference type="SUPFAM" id="SSF56752">
    <property type="entry name" value="D-aminoacid aminotransferase-like PLP-dependent enzymes"/>
    <property type="match status" value="1"/>
</dbReference>
<keyword evidence="2" id="KW-0575">Peroxidase</keyword>
<accession>A0A1L4BSF4</accession>
<dbReference type="PANTHER" id="PTHR11236">
    <property type="entry name" value="AMINOBENZOATE/ANTHRANILATE SYNTHASE"/>
    <property type="match status" value="1"/>
</dbReference>
<dbReference type="OrthoDB" id="9803598at2"/>
<name>A0A1L4BSF4_9GAMM</name>
<feature type="domain" description="Chorismate-utilising enzyme C-terminal" evidence="1">
    <location>
        <begin position="117"/>
        <end position="369"/>
    </location>
</feature>
<reference evidence="2 3" key="1">
    <citation type="journal article" date="2016" name="Appl. Environ. Microbiol.">
        <title>Whole genome relationships among Francisella bacteria of diverse origin define new species and provide specific regions for detection.</title>
        <authorList>
            <person name="Challacombe J.F."/>
            <person name="Petersen J.M."/>
            <person name="Gallegos-Graves V."/>
            <person name="Hodge D."/>
            <person name="Pillai S."/>
            <person name="Kuske C.R."/>
        </authorList>
    </citation>
    <scope>NUCLEOTIDE SEQUENCE [LARGE SCALE GENOMIC DNA]</scope>
    <source>
        <strain evidence="3">TX07-7310</strain>
    </source>
</reference>
<dbReference type="KEGG" id="frx:F7310_05105"/>
<dbReference type="Gene3D" id="3.20.10.10">
    <property type="entry name" value="D-amino Acid Aminotransferase, subunit A, domain 2"/>
    <property type="match status" value="1"/>
</dbReference>
<dbReference type="Proteomes" id="UP000184222">
    <property type="component" value="Chromosome"/>
</dbReference>
<dbReference type="InterPro" id="IPR043131">
    <property type="entry name" value="BCAT-like_N"/>
</dbReference>
<organism evidence="2 3">
    <name type="scientific">Francisella uliginis</name>
    <dbReference type="NCBI Taxonomy" id="573570"/>
    <lineage>
        <taxon>Bacteria</taxon>
        <taxon>Pseudomonadati</taxon>
        <taxon>Pseudomonadota</taxon>
        <taxon>Gammaproteobacteria</taxon>
        <taxon>Thiotrichales</taxon>
        <taxon>Francisellaceae</taxon>
        <taxon>Francisella</taxon>
    </lineage>
</organism>
<dbReference type="InterPro" id="IPR019999">
    <property type="entry name" value="Anth_synth_I-like"/>
</dbReference>
<dbReference type="InterPro" id="IPR005801">
    <property type="entry name" value="ADC_synthase"/>
</dbReference>
<dbReference type="InterPro" id="IPR043132">
    <property type="entry name" value="BCAT-like_C"/>
</dbReference>
<evidence type="ECO:0000313" key="2">
    <source>
        <dbReference type="EMBL" id="API86771.1"/>
    </source>
</evidence>
<dbReference type="PANTHER" id="PTHR11236:SF50">
    <property type="entry name" value="AMINODEOXYCHORISMATE SYNTHASE COMPONENT 1"/>
    <property type="match status" value="1"/>
</dbReference>